<dbReference type="PANTHER" id="PTHR36836">
    <property type="entry name" value="COLANIC ACID BIOSYNTHESIS PROTEIN WCAK"/>
    <property type="match status" value="1"/>
</dbReference>
<proteinExistence type="predicted"/>
<dbReference type="AlphaFoldDB" id="A0A0H2ZSN8"/>
<dbReference type="InterPro" id="IPR007345">
    <property type="entry name" value="Polysacch_pyruvyl_Trfase"/>
</dbReference>
<feature type="domain" description="Polysaccharide pyruvyl transferase" evidence="1">
    <location>
        <begin position="19"/>
        <end position="278"/>
    </location>
</feature>
<gene>
    <name evidence="2" type="ordered locus">MAV_3256</name>
</gene>
<organism evidence="2 3">
    <name type="scientific">Mycobacterium avium (strain 104)</name>
    <dbReference type="NCBI Taxonomy" id="243243"/>
    <lineage>
        <taxon>Bacteria</taxon>
        <taxon>Bacillati</taxon>
        <taxon>Actinomycetota</taxon>
        <taxon>Actinomycetes</taxon>
        <taxon>Mycobacteriales</taxon>
        <taxon>Mycobacteriaceae</taxon>
        <taxon>Mycobacterium</taxon>
        <taxon>Mycobacterium avium complex (MAC)</taxon>
    </lineage>
</organism>
<dbReference type="HOGENOM" id="CLU_062773_0_0_11"/>
<reference evidence="2 3" key="1">
    <citation type="submission" date="2006-10" db="EMBL/GenBank/DDBJ databases">
        <authorList>
            <person name="Fleischmann R.D."/>
            <person name="Dodson R.J."/>
            <person name="Haft D.H."/>
            <person name="Merkel J.S."/>
            <person name="Nelson W.C."/>
            <person name="Fraser C.M."/>
        </authorList>
    </citation>
    <scope>NUCLEOTIDE SEQUENCE [LARGE SCALE GENOMIC DNA]</scope>
    <source>
        <strain evidence="2 3">104</strain>
    </source>
</reference>
<dbReference type="GO" id="GO:0016740">
    <property type="term" value="F:transferase activity"/>
    <property type="evidence" value="ECO:0007669"/>
    <property type="project" value="UniProtKB-KW"/>
</dbReference>
<dbReference type="KEGG" id="mav:MAV_3256"/>
<evidence type="ECO:0000313" key="3">
    <source>
        <dbReference type="Proteomes" id="UP000001574"/>
    </source>
</evidence>
<evidence type="ECO:0000313" key="2">
    <source>
        <dbReference type="EMBL" id="ABK64818.1"/>
    </source>
</evidence>
<dbReference type="RefSeq" id="WP_011725363.1">
    <property type="nucleotide sequence ID" value="NC_008595.1"/>
</dbReference>
<keyword evidence="2" id="KW-0808">Transferase</keyword>
<evidence type="ECO:0000259" key="1">
    <source>
        <dbReference type="Pfam" id="PF04230"/>
    </source>
</evidence>
<dbReference type="Proteomes" id="UP000001574">
    <property type="component" value="Chromosome"/>
</dbReference>
<dbReference type="PANTHER" id="PTHR36836:SF1">
    <property type="entry name" value="COLANIC ACID BIOSYNTHESIS PROTEIN WCAK"/>
    <property type="match status" value="1"/>
</dbReference>
<dbReference type="EMBL" id="CP000479">
    <property type="protein sequence ID" value="ABK64818.1"/>
    <property type="molecule type" value="Genomic_DNA"/>
</dbReference>
<protein>
    <submittedName>
        <fullName evidence="2">Polysaccharide pyruvyl transferase superfamily protein</fullName>
    </submittedName>
</protein>
<sequence>MGVTGEPTVAYLGWHGLGNLGDDAIYDAVRSQLRGATFLDLPRLPHQLIYATATAAMGLNRSLRRSRQLVGGGTLVGRSQWRLLVNRGLALTKDNGSYAIGVGVEDPVFGGRNSGSGNGELKRWAPILSKFRTVSVRGPRSAELLADIGLDVEVSGDPALLLPRPDVTAEDDLIGVNLGFGDDLWGHDPKRLADEVAGAVKQLASHGYRFVGILMNPADRRWTETALRDVPHAPIVLPPDPGAAAQELARCSSAIVTRLHASVLASLSDTPVVSLEYQPKCRDFALAIDDEPALIRTNQVRGGAVADRVLDTIANASNIRARKRTAVARLKTRLGVEYADLARELGLAS</sequence>
<dbReference type="Pfam" id="PF04230">
    <property type="entry name" value="PS_pyruv_trans"/>
    <property type="match status" value="1"/>
</dbReference>
<name>A0A0H2ZSN8_MYCA1</name>
<accession>A0A0H2ZSN8</accession>